<protein>
    <submittedName>
        <fullName evidence="1">Uncharacterized protein</fullName>
    </submittedName>
</protein>
<reference evidence="1" key="1">
    <citation type="journal article" date="2012" name="PLoS Genet.">
        <title>Comparative analysis of the genomes of two field isolates of the rice blast fungus Magnaporthe oryzae.</title>
        <authorList>
            <person name="Xue M."/>
            <person name="Yang J."/>
            <person name="Li Z."/>
            <person name="Hu S."/>
            <person name="Yao N."/>
            <person name="Dean R.A."/>
            <person name="Zhao W."/>
            <person name="Shen M."/>
            <person name="Zhang H."/>
            <person name="Li C."/>
            <person name="Liu L."/>
            <person name="Cao L."/>
            <person name="Xu X."/>
            <person name="Xing Y."/>
            <person name="Hsiang T."/>
            <person name="Zhang Z."/>
            <person name="Xu J.R."/>
            <person name="Peng Y.L."/>
        </authorList>
    </citation>
    <scope>NUCLEOTIDE SEQUENCE</scope>
    <source>
        <strain evidence="1">Y34</strain>
    </source>
</reference>
<dbReference type="Proteomes" id="UP000011086">
    <property type="component" value="Unassembled WGS sequence"/>
</dbReference>
<name>A0AA97PJQ0_PYRO3</name>
<dbReference type="AlphaFoldDB" id="A0AA97PJQ0"/>
<sequence length="28" mass="2672">MPLTAASMDAIKAARLSAASGQGDAVAP</sequence>
<dbReference type="EMBL" id="JH793634">
    <property type="protein sequence ID" value="ELQ37162.1"/>
    <property type="molecule type" value="Genomic_DNA"/>
</dbReference>
<organism evidence="1">
    <name type="scientific">Pyricularia oryzae (strain Y34)</name>
    <name type="common">Rice blast fungus</name>
    <name type="synonym">Magnaporthe oryzae</name>
    <dbReference type="NCBI Taxonomy" id="1143189"/>
    <lineage>
        <taxon>Eukaryota</taxon>
        <taxon>Fungi</taxon>
        <taxon>Dikarya</taxon>
        <taxon>Ascomycota</taxon>
        <taxon>Pezizomycotina</taxon>
        <taxon>Sordariomycetes</taxon>
        <taxon>Sordariomycetidae</taxon>
        <taxon>Magnaporthales</taxon>
        <taxon>Pyriculariaceae</taxon>
        <taxon>Pyricularia</taxon>
    </lineage>
</organism>
<proteinExistence type="predicted"/>
<evidence type="ECO:0000313" key="1">
    <source>
        <dbReference type="EMBL" id="ELQ37162.1"/>
    </source>
</evidence>
<gene>
    <name evidence="1" type="ORF">OOU_Y34scaffold00613g7</name>
</gene>
<accession>A0AA97PJQ0</accession>